<evidence type="ECO:0000256" key="2">
    <source>
        <dbReference type="ARBA" id="ARBA00022840"/>
    </source>
</evidence>
<keyword evidence="1" id="KW-0547">Nucleotide-binding</keyword>
<evidence type="ECO:0000259" key="4">
    <source>
        <dbReference type="PROSITE" id="PS50011"/>
    </source>
</evidence>
<feature type="compositionally biased region" description="Low complexity" evidence="3">
    <location>
        <begin position="378"/>
        <end position="388"/>
    </location>
</feature>
<dbReference type="InterPro" id="IPR011009">
    <property type="entry name" value="Kinase-like_dom_sf"/>
</dbReference>
<dbReference type="PANTHER" id="PTHR24347">
    <property type="entry name" value="SERINE/THREONINE-PROTEIN KINASE"/>
    <property type="match status" value="1"/>
</dbReference>
<reference evidence="5" key="1">
    <citation type="submission" date="2018-01" db="EMBL/GenBank/DDBJ databases">
        <title>The regulation of putrescine on heat stress induced ganoderic acid biosynthesis in Ganoderma lucidum.</title>
        <authorList>
            <person name="Wu C.G."/>
            <person name="Tian J.L."/>
        </authorList>
    </citation>
    <scope>NUCLEOTIDE SEQUENCE</scope>
    <source>
        <strain evidence="5">ACCC53264</strain>
    </source>
</reference>
<name>A0A2R4A6T0_GANLU</name>
<dbReference type="SMART" id="SM00220">
    <property type="entry name" value="S_TKc"/>
    <property type="match status" value="1"/>
</dbReference>
<accession>A0A2R4A6T0</accession>
<keyword evidence="5" id="KW-0418">Kinase</keyword>
<dbReference type="InterPro" id="IPR000719">
    <property type="entry name" value="Prot_kinase_dom"/>
</dbReference>
<feature type="region of interest" description="Disordered" evidence="3">
    <location>
        <begin position="378"/>
        <end position="516"/>
    </location>
</feature>
<dbReference type="InterPro" id="IPR008271">
    <property type="entry name" value="Ser/Thr_kinase_AS"/>
</dbReference>
<dbReference type="SUPFAM" id="SSF56112">
    <property type="entry name" value="Protein kinase-like (PK-like)"/>
    <property type="match status" value="1"/>
</dbReference>
<feature type="region of interest" description="Disordered" evidence="3">
    <location>
        <begin position="55"/>
        <end position="83"/>
    </location>
</feature>
<dbReference type="FunFam" id="1.10.510.10:FF:000571">
    <property type="entry name" value="Maternal embryonic leucine zipper kinase"/>
    <property type="match status" value="1"/>
</dbReference>
<dbReference type="Gene3D" id="1.10.510.10">
    <property type="entry name" value="Transferase(Phosphotransferase) domain 1"/>
    <property type="match status" value="1"/>
</dbReference>
<feature type="compositionally biased region" description="Pro residues" evidence="3">
    <location>
        <begin position="487"/>
        <end position="496"/>
    </location>
</feature>
<keyword evidence="2" id="KW-0067">ATP-binding</keyword>
<feature type="compositionally biased region" description="Basic and acidic residues" evidence="3">
    <location>
        <begin position="449"/>
        <end position="462"/>
    </location>
</feature>
<dbReference type="Pfam" id="PF00069">
    <property type="entry name" value="Pkinase"/>
    <property type="match status" value="1"/>
</dbReference>
<feature type="compositionally biased region" description="Basic and acidic residues" evidence="3">
    <location>
        <begin position="417"/>
        <end position="437"/>
    </location>
</feature>
<sequence>MPISLGESLLPQPPSFQKKKAYEIHKVLGVGSFGKVMRATWHVPSGQMNVALRGAAAGDTSAPPGSKPIISRTNSSGGGSLSPSSHLASFAKAVKHSPPANDEGFSVEVALKVIPKKKVKGNECSVWGEMEVLRGLDHPNIVKFYEWFESRTKYYLAFELAQGGELFERITKKGKFTESDAVDVLQSILSGVKYLHDHDIVHRDLKPENILYRTQDEHSDIVIADFGIAKHLHSPGEQLHSLAGSFGYVAPEVLNKKGHGKAVDMWSTGIITYVMLCGYSPFRSDDMKELIRETTEAKIEFHERYWSNVSDAAKDFVKALLNPDPLKRPTAEEALNHHWLTSYRPSTEHDLCGLREHFDPRARWRAAIAGARALHRFSSAASRTPSGSSSGGWRSGSFVDSDDDDDDEHPRAVHAAPETHDAAASSAHEETHSESEYVKVTAPEEDEQEHPKSALEFKREAELSAPKPPQEHVPAAPPPASASAPAPSQPAQPAEPHPASGRVTPELNMPGSFDVPEAQYHHNHHAWEGGLMGLFKKMHIRQ</sequence>
<dbReference type="Gene3D" id="3.30.200.20">
    <property type="entry name" value="Phosphorylase Kinase, domain 1"/>
    <property type="match status" value="1"/>
</dbReference>
<dbReference type="EMBL" id="MG836539">
    <property type="protein sequence ID" value="AVR59250.1"/>
    <property type="molecule type" value="mRNA"/>
</dbReference>
<organism evidence="5">
    <name type="scientific">Ganoderma lucidum</name>
    <name type="common">Ling zhi medicinal fungus</name>
    <name type="synonym">Bracket fungus</name>
    <dbReference type="NCBI Taxonomy" id="5315"/>
    <lineage>
        <taxon>Eukaryota</taxon>
        <taxon>Fungi</taxon>
        <taxon>Dikarya</taxon>
        <taxon>Basidiomycota</taxon>
        <taxon>Agaricomycotina</taxon>
        <taxon>Agaricomycetes</taxon>
        <taxon>Polyporales</taxon>
        <taxon>Polyporaceae</taxon>
        <taxon>Ganoderma</taxon>
    </lineage>
</organism>
<dbReference type="GO" id="GO:0005524">
    <property type="term" value="F:ATP binding"/>
    <property type="evidence" value="ECO:0007669"/>
    <property type="project" value="UniProtKB-KW"/>
</dbReference>
<keyword evidence="5" id="KW-0808">Transferase</keyword>
<dbReference type="PROSITE" id="PS00108">
    <property type="entry name" value="PROTEIN_KINASE_ST"/>
    <property type="match status" value="1"/>
</dbReference>
<dbReference type="CDD" id="cd05117">
    <property type="entry name" value="STKc_CAMK"/>
    <property type="match status" value="1"/>
</dbReference>
<dbReference type="GO" id="GO:0004672">
    <property type="term" value="F:protein kinase activity"/>
    <property type="evidence" value="ECO:0007669"/>
    <property type="project" value="InterPro"/>
</dbReference>
<dbReference type="AlphaFoldDB" id="A0A2R4A6T0"/>
<protein>
    <submittedName>
        <fullName evidence="5">Calmodulin-dependent protein kinase 1</fullName>
    </submittedName>
</protein>
<evidence type="ECO:0000313" key="5">
    <source>
        <dbReference type="EMBL" id="AVR59250.1"/>
    </source>
</evidence>
<evidence type="ECO:0000256" key="3">
    <source>
        <dbReference type="SAM" id="MobiDB-lite"/>
    </source>
</evidence>
<dbReference type="PROSITE" id="PS50011">
    <property type="entry name" value="PROTEIN_KINASE_DOM"/>
    <property type="match status" value="1"/>
</dbReference>
<feature type="domain" description="Protein kinase" evidence="4">
    <location>
        <begin position="22"/>
        <end position="340"/>
    </location>
</feature>
<proteinExistence type="evidence at transcript level"/>
<evidence type="ECO:0000256" key="1">
    <source>
        <dbReference type="ARBA" id="ARBA00022741"/>
    </source>
</evidence>